<comment type="caution">
    <text evidence="2">The sequence shown here is derived from an EMBL/GenBank/DDBJ whole genome shotgun (WGS) entry which is preliminary data.</text>
</comment>
<evidence type="ECO:0000313" key="2">
    <source>
        <dbReference type="EMBL" id="MBO1329449.1"/>
    </source>
</evidence>
<keyword evidence="1" id="KW-0812">Transmembrane</keyword>
<dbReference type="Proteomes" id="UP000664399">
    <property type="component" value="Unassembled WGS sequence"/>
</dbReference>
<organism evidence="2 3">
    <name type="scientific">Acetobacter suratthaniensis</name>
    <dbReference type="NCBI Taxonomy" id="1502841"/>
    <lineage>
        <taxon>Bacteria</taxon>
        <taxon>Pseudomonadati</taxon>
        <taxon>Pseudomonadota</taxon>
        <taxon>Alphaproteobacteria</taxon>
        <taxon>Acetobacterales</taxon>
        <taxon>Acetobacteraceae</taxon>
        <taxon>Acetobacter</taxon>
    </lineage>
</organism>
<evidence type="ECO:0000313" key="3">
    <source>
        <dbReference type="Proteomes" id="UP000664399"/>
    </source>
</evidence>
<keyword evidence="1" id="KW-0472">Membrane</keyword>
<gene>
    <name evidence="2" type="ORF">J2D75_13325</name>
</gene>
<feature type="transmembrane region" description="Helical" evidence="1">
    <location>
        <begin position="31"/>
        <end position="51"/>
    </location>
</feature>
<dbReference type="RefSeq" id="WP_207855306.1">
    <property type="nucleotide sequence ID" value="NZ_JAFVMG010000023.1"/>
</dbReference>
<feature type="transmembrane region" description="Helical" evidence="1">
    <location>
        <begin position="99"/>
        <end position="117"/>
    </location>
</feature>
<keyword evidence="1" id="KW-1133">Transmembrane helix</keyword>
<reference evidence="2 3" key="1">
    <citation type="submission" date="2021-03" db="EMBL/GenBank/DDBJ databases">
        <title>The complete genome sequence of Acetobacter suratthaniensis TBRC 1719.</title>
        <authorList>
            <person name="Charoenyingcharoen P."/>
            <person name="Yukphan P."/>
        </authorList>
    </citation>
    <scope>NUCLEOTIDE SEQUENCE [LARGE SCALE GENOMIC DNA]</scope>
    <source>
        <strain evidence="2 3">TBRC 1719</strain>
    </source>
</reference>
<feature type="transmembrane region" description="Helical" evidence="1">
    <location>
        <begin position="58"/>
        <end position="79"/>
    </location>
</feature>
<keyword evidence="3" id="KW-1185">Reference proteome</keyword>
<proteinExistence type="predicted"/>
<evidence type="ECO:0000256" key="1">
    <source>
        <dbReference type="SAM" id="Phobius"/>
    </source>
</evidence>
<protein>
    <recommendedName>
        <fullName evidence="4">RDD domain-containing protein</fullName>
    </recommendedName>
</protein>
<name>A0ABS3LQ09_9PROT</name>
<sequence length="141" mass="16030">MTSTPETIPTPQTDPHQPTRWAFARSLLSSLVHEAIPIAIHGLVYFCLELIEIFLKTCFIFLFVNICGFFILFMGDYIFCNSAHAARFDTIANVVAPYMTVRGVLFFITLYGIASIFRKWRTDFDSVVTITARKTQAHTPD</sequence>
<accession>A0ABS3LQ09</accession>
<dbReference type="EMBL" id="JAFVMG010000023">
    <property type="protein sequence ID" value="MBO1329449.1"/>
    <property type="molecule type" value="Genomic_DNA"/>
</dbReference>
<evidence type="ECO:0008006" key="4">
    <source>
        <dbReference type="Google" id="ProtNLM"/>
    </source>
</evidence>